<dbReference type="SUPFAM" id="SSF47413">
    <property type="entry name" value="lambda repressor-like DNA-binding domains"/>
    <property type="match status" value="1"/>
</dbReference>
<protein>
    <submittedName>
        <fullName evidence="2">Transcriptional regulator</fullName>
    </submittedName>
</protein>
<proteinExistence type="predicted"/>
<evidence type="ECO:0000313" key="3">
    <source>
        <dbReference type="Proteomes" id="UP000195540"/>
    </source>
</evidence>
<dbReference type="CDD" id="cd00093">
    <property type="entry name" value="HTH_XRE"/>
    <property type="match status" value="1"/>
</dbReference>
<feature type="domain" description="HTH cro/C1-type" evidence="1">
    <location>
        <begin position="12"/>
        <end position="66"/>
    </location>
</feature>
<reference evidence="2 3" key="1">
    <citation type="submission" date="2017-05" db="EMBL/GenBank/DDBJ databases">
        <title>Whole genome sequencing of Proteus mirabilis AR_0155.</title>
        <authorList>
            <person name="Conlan S."/>
            <person name="Thomas P.J."/>
            <person name="Mullikin J."/>
            <person name="Frank K.M."/>
            <person name="Segre J.A."/>
        </authorList>
    </citation>
    <scope>NUCLEOTIDE SEQUENCE [LARGE SCALE GENOMIC DNA]</scope>
    <source>
        <strain evidence="2 3">AR_0155</strain>
    </source>
</reference>
<dbReference type="RefSeq" id="WP_004242524.1">
    <property type="nucleotide sequence ID" value="NZ_BGKS01000080.1"/>
</dbReference>
<gene>
    <name evidence="2" type="ORF">AM402_13635</name>
</gene>
<dbReference type="AlphaFoldDB" id="A0AAJ0Y9B5"/>
<dbReference type="InterPro" id="IPR001387">
    <property type="entry name" value="Cro/C1-type_HTH"/>
</dbReference>
<dbReference type="InterPro" id="IPR010982">
    <property type="entry name" value="Lambda_DNA-bd_dom_sf"/>
</dbReference>
<name>A0AAJ0Y9B5_PROMI</name>
<dbReference type="Gene3D" id="1.10.260.40">
    <property type="entry name" value="lambda repressor-like DNA-binding domains"/>
    <property type="match status" value="1"/>
</dbReference>
<evidence type="ECO:0000313" key="2">
    <source>
        <dbReference type="EMBL" id="ARX35149.1"/>
    </source>
</evidence>
<organism evidence="2 3">
    <name type="scientific">Proteus mirabilis</name>
    <dbReference type="NCBI Taxonomy" id="584"/>
    <lineage>
        <taxon>Bacteria</taxon>
        <taxon>Pseudomonadati</taxon>
        <taxon>Pseudomonadota</taxon>
        <taxon>Gammaproteobacteria</taxon>
        <taxon>Enterobacterales</taxon>
        <taxon>Morganellaceae</taxon>
        <taxon>Proteus</taxon>
    </lineage>
</organism>
<dbReference type="Proteomes" id="UP000195540">
    <property type="component" value="Chromosome"/>
</dbReference>
<dbReference type="GO" id="GO:0003677">
    <property type="term" value="F:DNA binding"/>
    <property type="evidence" value="ECO:0007669"/>
    <property type="project" value="InterPro"/>
</dbReference>
<dbReference type="EMBL" id="CP021694">
    <property type="protein sequence ID" value="ARX35149.1"/>
    <property type="molecule type" value="Genomic_DNA"/>
</dbReference>
<accession>A0AAJ0Y9B5</accession>
<evidence type="ECO:0000259" key="1">
    <source>
        <dbReference type="PROSITE" id="PS50943"/>
    </source>
</evidence>
<dbReference type="PROSITE" id="PS50943">
    <property type="entry name" value="HTH_CROC1"/>
    <property type="match status" value="1"/>
</dbReference>
<dbReference type="SMART" id="SM00530">
    <property type="entry name" value="HTH_XRE"/>
    <property type="match status" value="1"/>
</dbReference>
<dbReference type="Pfam" id="PF01381">
    <property type="entry name" value="HTH_3"/>
    <property type="match status" value="1"/>
</dbReference>
<dbReference type="GeneID" id="6800755"/>
<sequence length="104" mass="11960">MIMINSTIAHKIKQRRKELRLTGIEMGNRLGISQQHYSRIENGNIKITVELLFSIAFILNMTPQSLLPNYNLLDKKIINLSDEKNIIKAKQALSAEFIIPIKEK</sequence>